<organism evidence="1 2">
    <name type="scientific">Phyllobacterium phragmitis</name>
    <dbReference type="NCBI Taxonomy" id="2670329"/>
    <lineage>
        <taxon>Bacteria</taxon>
        <taxon>Pseudomonadati</taxon>
        <taxon>Pseudomonadota</taxon>
        <taxon>Alphaproteobacteria</taxon>
        <taxon>Hyphomicrobiales</taxon>
        <taxon>Phyllobacteriaceae</taxon>
        <taxon>Phyllobacterium</taxon>
    </lineage>
</organism>
<accession>A0ABQ0H672</accession>
<dbReference type="EMBL" id="BAAFZP010000002">
    <property type="protein sequence ID" value="GAB1584420.1"/>
    <property type="molecule type" value="Genomic_DNA"/>
</dbReference>
<protein>
    <submittedName>
        <fullName evidence="1">DUF2478 domain-containing protein</fullName>
    </submittedName>
</protein>
<dbReference type="Proteomes" id="UP001628091">
    <property type="component" value="Unassembled WGS sequence"/>
</dbReference>
<dbReference type="Pfam" id="PF10649">
    <property type="entry name" value="DUF2478"/>
    <property type="match status" value="1"/>
</dbReference>
<dbReference type="InterPro" id="IPR018912">
    <property type="entry name" value="DUF2478"/>
</dbReference>
<keyword evidence="2" id="KW-1185">Reference proteome</keyword>
<evidence type="ECO:0000313" key="1">
    <source>
        <dbReference type="EMBL" id="GAB1584420.1"/>
    </source>
</evidence>
<comment type="caution">
    <text evidence="1">The sequence shown here is derived from an EMBL/GenBank/DDBJ whole genome shotgun (WGS) entry which is preliminary data.</text>
</comment>
<proteinExistence type="predicted"/>
<name>A0ABQ0H672_9HYPH</name>
<gene>
    <name evidence="1" type="ORF">PPNSA23_43630</name>
</gene>
<reference evidence="1 2" key="1">
    <citation type="submission" date="2024-10" db="EMBL/GenBank/DDBJ databases">
        <title>Isolation, draft genome sequencing and identification of Phyllobacterium sp. NSA23, isolated from leaf soil.</title>
        <authorList>
            <person name="Akita H."/>
        </authorList>
    </citation>
    <scope>NUCLEOTIDE SEQUENCE [LARGE SCALE GENOMIC DNA]</scope>
    <source>
        <strain evidence="1 2">NSA23</strain>
    </source>
</reference>
<evidence type="ECO:0000313" key="2">
    <source>
        <dbReference type="Proteomes" id="UP001628091"/>
    </source>
</evidence>
<sequence length="192" mass="20457">MLDEPIARSDMPAIAAVRADAGESVDPVLAEIAAALRPCGLRIGGIVQEEHQDSGAARPGTRLRDLSDGMLIQISWDRGRHARGCRLDPGALAEAARRLEDTVEAGVDLLILNRFGKSESEGAGLRTIIERAMLAGVPVLTAVRNEYAAAWDDFHGGMAVWLPIDTNAVLAWCCAVTGLGRMPARIFDMSAS</sequence>
<dbReference type="RefSeq" id="WP_407866821.1">
    <property type="nucleotide sequence ID" value="NZ_BAAFZP010000002.1"/>
</dbReference>